<proteinExistence type="predicted"/>
<dbReference type="EMBL" id="JABBGM010000009">
    <property type="protein sequence ID" value="NML95375.1"/>
    <property type="molecule type" value="Genomic_DNA"/>
</dbReference>
<dbReference type="InterPro" id="IPR015018">
    <property type="entry name" value="DUF1905"/>
</dbReference>
<protein>
    <submittedName>
        <fullName evidence="1">DUF1905 domain-containing protein</fullName>
    </submittedName>
</protein>
<dbReference type="InterPro" id="IPR037079">
    <property type="entry name" value="AF2212/PG0164-like_sf"/>
</dbReference>
<dbReference type="Pfam" id="PF08922">
    <property type="entry name" value="DUF1905"/>
    <property type="match status" value="1"/>
</dbReference>
<dbReference type="RefSeq" id="WP_169494582.1">
    <property type="nucleotide sequence ID" value="NZ_JABBGM010000009.1"/>
</dbReference>
<sequence length="102" mass="10662">MPNDGAPLAELTFTAVLIAWRGPAPYVFAPIPPECVGEVAHAARSASYGWGCVPVTATIGTTQFTTSLMPRDGGYLVPIKRAVQLSEGATVGARVHVRLTIA</sequence>
<comment type="caution">
    <text evidence="1">The sequence shown here is derived from an EMBL/GenBank/DDBJ whole genome shotgun (WGS) entry which is preliminary data.</text>
</comment>
<gene>
    <name evidence="1" type="ORF">HHL27_16995</name>
</gene>
<name>A0A7Y0GAS4_9SPHN</name>
<organism evidence="1 2">
    <name type="scientific">Novosphingobium olei</name>
    <dbReference type="NCBI Taxonomy" id="2728851"/>
    <lineage>
        <taxon>Bacteria</taxon>
        <taxon>Pseudomonadati</taxon>
        <taxon>Pseudomonadota</taxon>
        <taxon>Alphaproteobacteria</taxon>
        <taxon>Sphingomonadales</taxon>
        <taxon>Sphingomonadaceae</taxon>
        <taxon>Novosphingobium</taxon>
    </lineage>
</organism>
<accession>A0A7Y0GAS4</accession>
<dbReference type="Gene3D" id="2.40.30.100">
    <property type="entry name" value="AF2212/PG0164-like"/>
    <property type="match status" value="1"/>
</dbReference>
<dbReference type="Proteomes" id="UP000583556">
    <property type="component" value="Unassembled WGS sequence"/>
</dbReference>
<keyword evidence="2" id="KW-1185">Reference proteome</keyword>
<evidence type="ECO:0000313" key="1">
    <source>
        <dbReference type="EMBL" id="NML95375.1"/>
    </source>
</evidence>
<dbReference type="AlphaFoldDB" id="A0A7Y0GAS4"/>
<reference evidence="1 2" key="1">
    <citation type="submission" date="2020-04" db="EMBL/GenBank/DDBJ databases">
        <title>Novosphingobium sp. TW-4 isolated from soil.</title>
        <authorList>
            <person name="Dahal R.H."/>
            <person name="Chaudhary D.K."/>
        </authorList>
    </citation>
    <scope>NUCLEOTIDE SEQUENCE [LARGE SCALE GENOMIC DNA]</scope>
    <source>
        <strain evidence="1 2">TW-4</strain>
    </source>
</reference>
<dbReference type="SUPFAM" id="SSF141694">
    <property type="entry name" value="AF2212/PG0164-like"/>
    <property type="match status" value="1"/>
</dbReference>
<evidence type="ECO:0000313" key="2">
    <source>
        <dbReference type="Proteomes" id="UP000583556"/>
    </source>
</evidence>